<keyword evidence="2" id="KW-1185">Reference proteome</keyword>
<name>A0ACC2HBS1_DALPE</name>
<accession>A0ACC2HBS1</accession>
<protein>
    <submittedName>
        <fullName evidence="1">Uncharacterized protein</fullName>
    </submittedName>
</protein>
<evidence type="ECO:0000313" key="1">
    <source>
        <dbReference type="EMBL" id="KAJ8013414.1"/>
    </source>
</evidence>
<sequence length="1015" mass="114044">MMRQTLSGRYNSIPPVLSRQRHRHFSCPIARSTTDRVREWASLYLRSRLGPIVTSLFNKLNFSIHPFNLTCLTAMSAEMVSSLLYQEPVASSTGSTGPGAVPVDHLDYGFIGKCTDVKYLGKILRVLRSGEEGIYPHLIEFCESHLEKLEPKNRALRKDNPPATIVSFSRDEWLEITDELQKWEKGAKITEKEQKQQSLFYDIKNENVPPVRGTSSICVNQYAAKRRQMESTRKVVPRDYREWDKFDVDTKGDQIHGNETEKEAPTVINSPCPITRSKMNTSALSQQEKVIVANREKDKGNEAFKSNDYEEAVTYYTRSLSVMPTVAAYNNRAQAEIRLQRWHHALSDCQDVLDMEPGNIKALLRRSTVLKQQGNYQQAAEDLTNVLQAEPENSTATKLLVEVDRKLNECWPEKERKSKKIFIQEEKDEARPAELSQAVRGESVSAAPIETGVMGNAQKKPHCRTGNGGPSPQADTHGGHRRGRGSNVDKYNINQQEPAALDKGLSNGAPGSKGAELAGKDGSNLDAPCGALPPPLARLKNEGNLLFKNGQFADALEKYSQAITGLTDSGVDSPEDLCILYSNRAACYLKDGNSSDCIQDCTRALELQPFSLKPLLRRAMANETLERYRHAYVDYKTVLQIDTGVQAANDSVNRITRLLIDQDGDQWREKLPEIPLVPLSAQQHRREEPPSTEVLQARAEKAKQDAARKAEVRFNSLKQEGNEFVKKAQFQEALEKYSECLKMKPEECPIYTNRALCFLKLKQFAEAKQDCDSALRLEPANKKAFYRRALANKGLKDYLACSSDLQEVLQQDPNVAEAEKELEEVTLLLRQSLAQASPSNKPRRTVPITEVEGTHDGAEPARTKAEKHETAPTSATTQNHCQGVEPLTINLQPVNACQFNQSLSTAVAQFDLLAGAQLLHNVPPETVPVYLGNQLDGHTLNFIMETLETQLLEEEPHLVYLHLNHLHTTDRFSVVLMLLEEEERAQMTRLFERLSMVHSDVFSRNSVQNLANRYI</sequence>
<reference evidence="1" key="1">
    <citation type="submission" date="2021-05" db="EMBL/GenBank/DDBJ databases">
        <authorList>
            <person name="Pan Q."/>
            <person name="Jouanno E."/>
            <person name="Zahm M."/>
            <person name="Klopp C."/>
            <person name="Cabau C."/>
            <person name="Louis A."/>
            <person name="Berthelot C."/>
            <person name="Parey E."/>
            <person name="Roest Crollius H."/>
            <person name="Montfort J."/>
            <person name="Robinson-Rechavi M."/>
            <person name="Bouchez O."/>
            <person name="Lampietro C."/>
            <person name="Lopez Roques C."/>
            <person name="Donnadieu C."/>
            <person name="Postlethwait J."/>
            <person name="Bobe J."/>
            <person name="Dillon D."/>
            <person name="Chandos A."/>
            <person name="von Hippel F."/>
            <person name="Guiguen Y."/>
        </authorList>
    </citation>
    <scope>NUCLEOTIDE SEQUENCE</scope>
    <source>
        <strain evidence="1">YG-Jan2019</strain>
    </source>
</reference>
<proteinExistence type="predicted"/>
<gene>
    <name evidence="1" type="ORF">DPEC_G00053020</name>
</gene>
<organism evidence="1 2">
    <name type="scientific">Dallia pectoralis</name>
    <name type="common">Alaska blackfish</name>
    <dbReference type="NCBI Taxonomy" id="75939"/>
    <lineage>
        <taxon>Eukaryota</taxon>
        <taxon>Metazoa</taxon>
        <taxon>Chordata</taxon>
        <taxon>Craniata</taxon>
        <taxon>Vertebrata</taxon>
        <taxon>Euteleostomi</taxon>
        <taxon>Actinopterygii</taxon>
        <taxon>Neopterygii</taxon>
        <taxon>Teleostei</taxon>
        <taxon>Protacanthopterygii</taxon>
        <taxon>Esociformes</taxon>
        <taxon>Umbridae</taxon>
        <taxon>Dallia</taxon>
    </lineage>
</organism>
<comment type="caution">
    <text evidence="1">The sequence shown here is derived from an EMBL/GenBank/DDBJ whole genome shotgun (WGS) entry which is preliminary data.</text>
</comment>
<dbReference type="Proteomes" id="UP001157502">
    <property type="component" value="Chromosome 4"/>
</dbReference>
<dbReference type="EMBL" id="CM055731">
    <property type="protein sequence ID" value="KAJ8013414.1"/>
    <property type="molecule type" value="Genomic_DNA"/>
</dbReference>
<evidence type="ECO:0000313" key="2">
    <source>
        <dbReference type="Proteomes" id="UP001157502"/>
    </source>
</evidence>